<comment type="caution">
    <text evidence="8">The sequence shown here is derived from an EMBL/GenBank/DDBJ whole genome shotgun (WGS) entry which is preliminary data.</text>
</comment>
<dbReference type="AlphaFoldDB" id="A0A8K0N374"/>
<evidence type="ECO:0000313" key="8">
    <source>
        <dbReference type="EMBL" id="KAG1347169.1"/>
    </source>
</evidence>
<dbReference type="GO" id="GO:0008441">
    <property type="term" value="F:3'(2'),5'-bisphosphate nucleotidase activity"/>
    <property type="evidence" value="ECO:0007669"/>
    <property type="project" value="TreeGrafter"/>
</dbReference>
<protein>
    <submittedName>
        <fullName evidence="8">Putative PAP-specific phosphatase, mitochondrial</fullName>
    </submittedName>
</protein>
<dbReference type="InterPro" id="IPR020583">
    <property type="entry name" value="Inositol_monoP_metal-BS"/>
</dbReference>
<sequence>MASTAATTSPFLGTPLPDSLPAKSGGRFQALYGFGGTKKTAAKKSAKSPASDRSLWFPGAKKSYALSGVESSHKITCGASTILILLRDPDLRRDGCDGYHRGEVEKFLRVKLDGRMMFYSGAHLLEMGGRLGFLIPVSRFDEFDIWVLKEKDKRCWERKHEVIVEESRDMLDGVTFAGSLRNGEVNLITVPNLRRDEESTDKEEWLPERSSLPFPPEKARFHRELEAAVDVVERACRLCFDVKKSLLSSDGRILEKNDRTPVMIADFGVQALISLVAEEDSGFLRSNYVNAQSGEVRGSNFLVDSVLSAVADKTSSVDEPLTSDDVLEAIDRGGKDAVSFDAEPSTYWVLDPIDGTRGFLKGSDALYVVGLPLVVKGEIAIGVMGCPNWKEDNLSTKKPDDNFRPGVIMIAHSGCGTWARRFPDVISNYKRIQDSWRRCFVDSCWLVHEARFCIPDSQTWDFMPLSVPFSTSVDCGDIRDKQKVLLLPTCCGRSSLPFPPEKARFHRELEAAVDVVERACRLCFDVKKSLLSSDGRILEKNDRTPVMIADFGVQALISLVAEEDSGFLRSNYVNAQSGEVRGSNFLVDSVLSAVADKTSSVDEPLTSDDVLEAIDRGGKDAVSFDAEPSTYWVLDPIDGTRGFLKGSDALYVVGLPLVVKGEIAIGVMGCPNWKEDNLSTKKPDDNFRPGVIMIAHSGCGTWARRFPDVITLQLTVGISEINKKYFFCQHAVAGRASVFILRARAQTVIKVWGHAVGVICVHEAGGQVTDWNGSALDLAANQVDRRIIFPAGGVLVTNGA</sequence>
<evidence type="ECO:0000256" key="7">
    <source>
        <dbReference type="SAM" id="MobiDB-lite"/>
    </source>
</evidence>
<dbReference type="Gene3D" id="3.30.540.10">
    <property type="entry name" value="Fructose-1,6-Bisphosphatase, subunit A, domain 1"/>
    <property type="match status" value="2"/>
</dbReference>
<evidence type="ECO:0000256" key="1">
    <source>
        <dbReference type="ARBA" id="ARBA00001946"/>
    </source>
</evidence>
<evidence type="ECO:0000256" key="2">
    <source>
        <dbReference type="ARBA" id="ARBA00009759"/>
    </source>
</evidence>
<keyword evidence="5 6" id="KW-0460">Magnesium</keyword>
<dbReference type="EMBL" id="CM017877">
    <property type="protein sequence ID" value="KAG1347169.1"/>
    <property type="molecule type" value="Genomic_DNA"/>
</dbReference>
<accession>A0A8K0N374</accession>
<gene>
    <name evidence="8" type="ORF">COCNU_06G009980</name>
</gene>
<dbReference type="GO" id="GO:0046872">
    <property type="term" value="F:metal ion binding"/>
    <property type="evidence" value="ECO:0007669"/>
    <property type="project" value="UniProtKB-KW"/>
</dbReference>
<evidence type="ECO:0000256" key="3">
    <source>
        <dbReference type="ARBA" id="ARBA00022723"/>
    </source>
</evidence>
<keyword evidence="9" id="KW-1185">Reference proteome</keyword>
<keyword evidence="4" id="KW-0378">Hydrolase</keyword>
<dbReference type="InterPro" id="IPR051090">
    <property type="entry name" value="Inositol_monoP_superfamily"/>
</dbReference>
<comment type="similarity">
    <text evidence="2">Belongs to the inositol monophosphatase superfamily.</text>
</comment>
<feature type="binding site" evidence="6">
    <location>
        <position position="638"/>
    </location>
    <ligand>
        <name>Mg(2+)</name>
        <dbReference type="ChEBI" id="CHEBI:18420"/>
        <label>1</label>
        <note>catalytic</note>
    </ligand>
</feature>
<dbReference type="Gene3D" id="3.40.190.80">
    <property type="match status" value="1"/>
</dbReference>
<dbReference type="PRINTS" id="PR00377">
    <property type="entry name" value="IMPHPHTASES"/>
</dbReference>
<evidence type="ECO:0000256" key="6">
    <source>
        <dbReference type="PIRSR" id="PIRSR600760-2"/>
    </source>
</evidence>
<dbReference type="Pfam" id="PF00459">
    <property type="entry name" value="Inositol_P"/>
    <property type="match status" value="2"/>
</dbReference>
<dbReference type="GO" id="GO:0000103">
    <property type="term" value="P:sulfate assimilation"/>
    <property type="evidence" value="ECO:0007669"/>
    <property type="project" value="TreeGrafter"/>
</dbReference>
<reference evidence="8" key="2">
    <citation type="submission" date="2019-07" db="EMBL/GenBank/DDBJ databases">
        <authorList>
            <person name="Yang Y."/>
            <person name="Bocs S."/>
            <person name="Baudouin L."/>
        </authorList>
    </citation>
    <scope>NUCLEOTIDE SEQUENCE</scope>
    <source>
        <tissue evidence="8">Spear leaf of Hainan Tall coconut</tissue>
    </source>
</reference>
<dbReference type="InterPro" id="IPR000760">
    <property type="entry name" value="Inositol_monophosphatase-like"/>
</dbReference>
<feature type="binding site" evidence="6">
    <location>
        <position position="635"/>
    </location>
    <ligand>
        <name>Mg(2+)</name>
        <dbReference type="ChEBI" id="CHEBI:18420"/>
        <label>1</label>
        <note>catalytic</note>
    </ligand>
</feature>
<dbReference type="OrthoDB" id="411145at2759"/>
<feature type="binding site" evidence="6">
    <location>
        <position position="562"/>
    </location>
    <ligand>
        <name>Mg(2+)</name>
        <dbReference type="ChEBI" id="CHEBI:18420"/>
        <label>1</label>
        <note>catalytic</note>
    </ligand>
</feature>
<dbReference type="PANTHER" id="PTHR43200:SF4">
    <property type="entry name" value="PAP-SPECIFIC PHOSPHATASE, MITOCHONDRIAL-RELATED"/>
    <property type="match status" value="1"/>
</dbReference>
<proteinExistence type="inferred from homology"/>
<dbReference type="SUPFAM" id="SSF56655">
    <property type="entry name" value="Carbohydrate phosphatase"/>
    <property type="match status" value="2"/>
</dbReference>
<evidence type="ECO:0000256" key="5">
    <source>
        <dbReference type="ARBA" id="ARBA00022842"/>
    </source>
</evidence>
<comment type="cofactor">
    <cofactor evidence="1 6">
        <name>Mg(2+)</name>
        <dbReference type="ChEBI" id="CHEBI:18420"/>
    </cofactor>
</comment>
<feature type="region of interest" description="Disordered" evidence="7">
    <location>
        <begin position="1"/>
        <end position="20"/>
    </location>
</feature>
<reference evidence="8" key="1">
    <citation type="journal article" date="2017" name="Gigascience">
        <title>The genome draft of coconut (Cocos nucifera).</title>
        <authorList>
            <person name="Xiao Y."/>
            <person name="Xu P."/>
            <person name="Fan H."/>
            <person name="Baudouin L."/>
            <person name="Xia W."/>
            <person name="Bocs S."/>
            <person name="Xu J."/>
            <person name="Li Q."/>
            <person name="Guo A."/>
            <person name="Zhou L."/>
            <person name="Li J."/>
            <person name="Wu Y."/>
            <person name="Ma Z."/>
            <person name="Armero A."/>
            <person name="Issali A.E."/>
            <person name="Liu N."/>
            <person name="Peng M."/>
            <person name="Yang Y."/>
        </authorList>
    </citation>
    <scope>NUCLEOTIDE SEQUENCE</scope>
    <source>
        <tissue evidence="8">Spear leaf of Hainan Tall coconut</tissue>
    </source>
</reference>
<dbReference type="PANTHER" id="PTHR43200">
    <property type="entry name" value="PHOSPHATASE"/>
    <property type="match status" value="1"/>
</dbReference>
<name>A0A8K0N374_COCNU</name>
<feature type="compositionally biased region" description="Polar residues" evidence="7">
    <location>
        <begin position="1"/>
        <end position="11"/>
    </location>
</feature>
<keyword evidence="3 6" id="KW-0479">Metal-binding</keyword>
<organism evidence="8 9">
    <name type="scientific">Cocos nucifera</name>
    <name type="common">Coconut palm</name>
    <dbReference type="NCBI Taxonomy" id="13894"/>
    <lineage>
        <taxon>Eukaryota</taxon>
        <taxon>Viridiplantae</taxon>
        <taxon>Streptophyta</taxon>
        <taxon>Embryophyta</taxon>
        <taxon>Tracheophyta</taxon>
        <taxon>Spermatophyta</taxon>
        <taxon>Magnoliopsida</taxon>
        <taxon>Liliopsida</taxon>
        <taxon>Arecaceae</taxon>
        <taxon>Arecoideae</taxon>
        <taxon>Cocoseae</taxon>
        <taxon>Attaleinae</taxon>
        <taxon>Cocos</taxon>
    </lineage>
</organism>
<evidence type="ECO:0000313" key="9">
    <source>
        <dbReference type="Proteomes" id="UP000797356"/>
    </source>
</evidence>
<dbReference type="Proteomes" id="UP000797356">
    <property type="component" value="Chromosome 6"/>
</dbReference>
<dbReference type="PROSITE" id="PS00629">
    <property type="entry name" value="IMP_1"/>
    <property type="match status" value="2"/>
</dbReference>
<feature type="binding site" evidence="6">
    <location>
        <position position="637"/>
    </location>
    <ligand>
        <name>Mg(2+)</name>
        <dbReference type="ChEBI" id="CHEBI:18420"/>
        <label>1</label>
        <note>catalytic</note>
    </ligand>
</feature>
<evidence type="ECO:0000256" key="4">
    <source>
        <dbReference type="ARBA" id="ARBA00022801"/>
    </source>
</evidence>